<proteinExistence type="predicted"/>
<dbReference type="Proteomes" id="UP001206925">
    <property type="component" value="Unassembled WGS sequence"/>
</dbReference>
<organism evidence="2 3">
    <name type="scientific">Ambrosia artemisiifolia</name>
    <name type="common">Common ragweed</name>
    <dbReference type="NCBI Taxonomy" id="4212"/>
    <lineage>
        <taxon>Eukaryota</taxon>
        <taxon>Viridiplantae</taxon>
        <taxon>Streptophyta</taxon>
        <taxon>Embryophyta</taxon>
        <taxon>Tracheophyta</taxon>
        <taxon>Spermatophyta</taxon>
        <taxon>Magnoliopsida</taxon>
        <taxon>eudicotyledons</taxon>
        <taxon>Gunneridae</taxon>
        <taxon>Pentapetalae</taxon>
        <taxon>asterids</taxon>
        <taxon>campanulids</taxon>
        <taxon>Asterales</taxon>
        <taxon>Asteraceae</taxon>
        <taxon>Asteroideae</taxon>
        <taxon>Heliantheae alliance</taxon>
        <taxon>Heliantheae</taxon>
        <taxon>Ambrosia</taxon>
    </lineage>
</organism>
<reference evidence="2" key="1">
    <citation type="submission" date="2022-06" db="EMBL/GenBank/DDBJ databases">
        <title>Uncovering the hologenomic basis of an extraordinary plant invasion.</title>
        <authorList>
            <person name="Bieker V.C."/>
            <person name="Martin M.D."/>
            <person name="Gilbert T."/>
            <person name="Hodgins K."/>
            <person name="Battlay P."/>
            <person name="Petersen B."/>
            <person name="Wilson J."/>
        </authorList>
    </citation>
    <scope>NUCLEOTIDE SEQUENCE</scope>
    <source>
        <strain evidence="2">AA19_3_7</strain>
        <tissue evidence="2">Leaf</tissue>
    </source>
</reference>
<evidence type="ECO:0000313" key="3">
    <source>
        <dbReference type="Proteomes" id="UP001206925"/>
    </source>
</evidence>
<evidence type="ECO:0000256" key="1">
    <source>
        <dbReference type="SAM" id="Phobius"/>
    </source>
</evidence>
<keyword evidence="3" id="KW-1185">Reference proteome</keyword>
<keyword evidence="1" id="KW-0812">Transmembrane</keyword>
<comment type="caution">
    <text evidence="2">The sequence shown here is derived from an EMBL/GenBank/DDBJ whole genome shotgun (WGS) entry which is preliminary data.</text>
</comment>
<dbReference type="EMBL" id="JAMZMK010009498">
    <property type="protein sequence ID" value="KAI7735355.1"/>
    <property type="molecule type" value="Genomic_DNA"/>
</dbReference>
<evidence type="ECO:0000313" key="2">
    <source>
        <dbReference type="EMBL" id="KAI7735355.1"/>
    </source>
</evidence>
<dbReference type="AlphaFoldDB" id="A0AAD5GAF8"/>
<feature type="transmembrane region" description="Helical" evidence="1">
    <location>
        <begin position="447"/>
        <end position="468"/>
    </location>
</feature>
<name>A0AAD5GAF8_AMBAR</name>
<dbReference type="InterPro" id="IPR004158">
    <property type="entry name" value="DUF247_pln"/>
</dbReference>
<gene>
    <name evidence="2" type="ORF">M8C21_025481</name>
</gene>
<protein>
    <submittedName>
        <fullName evidence="2">Uncharacterized protein</fullName>
    </submittedName>
</protein>
<dbReference type="PANTHER" id="PTHR31170">
    <property type="entry name" value="BNAC04G53230D PROTEIN"/>
    <property type="match status" value="1"/>
</dbReference>
<keyword evidence="1" id="KW-0472">Membrane</keyword>
<dbReference type="Pfam" id="PF03140">
    <property type="entry name" value="DUF247"/>
    <property type="match status" value="1"/>
</dbReference>
<sequence>MIRSARRPLYSSSSFKRFDSISSGNNIHYAKDLTMDLERGDENMNQESVQRLLSLVSIELSSRTKKPSPSIYMAPDILRNLSESSFIPRIVSIGPLHRDDENLKAFEAQKVSCLANLFSRIDVPNEEILKACMESVYASMEQIKACYVWPTKVYPYPEIAEMMVLDACFILEFICCRMDYDLSEDKSSESYQLSRAIYFDLVLLENQIPFFILDQIYQCTLFKCPGNPLQLNDLIIELLKVVKLLDIPVKRDNIPTETPSHILSLLHEYYKPPSDITSVPFPQINFQSTVDFALAWVNIETDHKCREWELKIAVKLGRFSSFFGSWSKHTLIVPKLYVNDFTEVILRNLIAYEQSYQTRNYITSYAFAMDMLVNTQEDVANLVKSKALTNDMGSNEEVANMINNICKNVMCEEFYYEQQCIKLDAYCNACWPKNIARLRRNYFNSPWNIIALGAGFILFALTVVQTIFSVKSTM</sequence>
<accession>A0AAD5GAF8</accession>
<keyword evidence="1" id="KW-1133">Transmembrane helix</keyword>
<dbReference type="PANTHER" id="PTHR31170:SF25">
    <property type="entry name" value="BNAA09G04570D PROTEIN"/>
    <property type="match status" value="1"/>
</dbReference>